<keyword evidence="5 8" id="KW-1015">Disulfide bond</keyword>
<comment type="similarity">
    <text evidence="1 8">Belongs to the 11S seed storage protein (globulins) family.</text>
</comment>
<dbReference type="GO" id="GO:0000326">
    <property type="term" value="C:protein storage vacuole"/>
    <property type="evidence" value="ECO:0007669"/>
    <property type="project" value="UniProtKB-ARBA"/>
</dbReference>
<feature type="region of interest" description="Disordered" evidence="9">
    <location>
        <begin position="216"/>
        <end position="237"/>
    </location>
</feature>
<evidence type="ECO:0000256" key="5">
    <source>
        <dbReference type="ARBA" id="ARBA00023157"/>
    </source>
</evidence>
<evidence type="ECO:0000313" key="11">
    <source>
        <dbReference type="EMBL" id="CAL0326859.1"/>
    </source>
</evidence>
<dbReference type="FunFam" id="2.60.120.10:FF:000073">
    <property type="entry name" value="Glycinin G1"/>
    <property type="match status" value="1"/>
</dbReference>
<evidence type="ECO:0000256" key="1">
    <source>
        <dbReference type="ARBA" id="ARBA00007178"/>
    </source>
</evidence>
<sequence>MLSTSYPTKHSLILSLMANKLLALSLFLPFLLLFLSGCFASTFRQQPQQNECQFQRLNALEPDNSIKSEAGTIETWNPNNDQLRCAGVALSRCTIQRKGLRRPFYTNAPQEIYIQQGRGIFGIIFPGCRETYEEPQESEQGQGPRPQDSHHKVEHFREGDIIAVPTGFPFWMYNNEETPVVAITLIDTTNLDNQLDQIPRRFYLSGNQEQEFLQYQQKEGGQGQQQEGRNEGGNVLSGFNDEFLEEAFSVDREIVRSIKGKNDDREGGIIEVKEGLKVISPPTMRPRPGQEEEEQRRGEEKRGDRRRPHHHHHHHAEEEKEEEWSHEVRRVRRPGRHDDDREGRNGLEETLCTMRLRHNIGQSTSPDAYNPQAGRLKTLTSIDLPILGWLGLAAEHGSIYKNAMFVPSYNVNANSILYVLNGSAWFQVVDCSGNAVFNGELNEGQVLTIPQNYAAAIKSLDDNFSYISFKTNDIPQIAALAGLTSSIRALPLDVVAHAFNLDRDQARQLKNNNPYKFLVPPPQSQLRAVA</sequence>
<evidence type="ECO:0000256" key="8">
    <source>
        <dbReference type="RuleBase" id="RU003681"/>
    </source>
</evidence>
<dbReference type="AlphaFoldDB" id="A0AAV1Y063"/>
<comment type="subunit">
    <text evidence="7">Hexamer; each subunit is composed of an acidic and a basic chain derived from a single precursor and linked by a disulfide bond. Component of globulins complexes which accumulate in seeds.</text>
</comment>
<feature type="compositionally biased region" description="Basic and acidic residues" evidence="9">
    <location>
        <begin position="315"/>
        <end position="328"/>
    </location>
</feature>
<keyword evidence="2" id="KW-0732">Signal</keyword>
<reference evidence="11 12" key="1">
    <citation type="submission" date="2024-03" db="EMBL/GenBank/DDBJ databases">
        <authorList>
            <person name="Martinez-Hernandez J."/>
        </authorList>
    </citation>
    <scope>NUCLEOTIDE SEQUENCE [LARGE SCALE GENOMIC DNA]</scope>
</reference>
<evidence type="ECO:0000259" key="10">
    <source>
        <dbReference type="SMART" id="SM00835"/>
    </source>
</evidence>
<dbReference type="InterPro" id="IPR006045">
    <property type="entry name" value="Cupin_1"/>
</dbReference>
<evidence type="ECO:0000256" key="4">
    <source>
        <dbReference type="ARBA" id="ARBA00023129"/>
    </source>
</evidence>
<evidence type="ECO:0000256" key="9">
    <source>
        <dbReference type="SAM" id="MobiDB-lite"/>
    </source>
</evidence>
<dbReference type="InterPro" id="IPR011051">
    <property type="entry name" value="RmlC_Cupin_sf"/>
</dbReference>
<feature type="compositionally biased region" description="Basic and acidic residues" evidence="9">
    <location>
        <begin position="288"/>
        <end position="303"/>
    </location>
</feature>
<feature type="region of interest" description="Disordered" evidence="9">
    <location>
        <begin position="132"/>
        <end position="153"/>
    </location>
</feature>
<dbReference type="InterPro" id="IPR006044">
    <property type="entry name" value="11S_seedstore_pln"/>
</dbReference>
<dbReference type="CDD" id="cd02242">
    <property type="entry name" value="cupin_11S_legumin_N"/>
    <property type="match status" value="1"/>
</dbReference>
<comment type="function">
    <text evidence="8">Seed storage protein.</text>
</comment>
<evidence type="ECO:0000256" key="2">
    <source>
        <dbReference type="ARBA" id="ARBA00022729"/>
    </source>
</evidence>
<evidence type="ECO:0000256" key="3">
    <source>
        <dbReference type="ARBA" id="ARBA00022761"/>
    </source>
</evidence>
<dbReference type="InterPro" id="IPR014710">
    <property type="entry name" value="RmlC-like_jellyroll"/>
</dbReference>
<dbReference type="SUPFAM" id="SSF51182">
    <property type="entry name" value="RmlC-like cupins"/>
    <property type="match status" value="1"/>
</dbReference>
<gene>
    <name evidence="11" type="ORF">LLUT_LOCUS27919</name>
</gene>
<feature type="region of interest" description="Disordered" evidence="9">
    <location>
        <begin position="272"/>
        <end position="346"/>
    </location>
</feature>
<keyword evidence="3 8" id="KW-0758">Storage protein</keyword>
<dbReference type="Pfam" id="PF00190">
    <property type="entry name" value="Cupin_1"/>
    <property type="match status" value="2"/>
</dbReference>
<keyword evidence="12" id="KW-1185">Reference proteome</keyword>
<dbReference type="PANTHER" id="PTHR31189:SF77">
    <property type="entry name" value="GLYCININ G3"/>
    <property type="match status" value="1"/>
</dbReference>
<comment type="caution">
    <text evidence="11">The sequence shown here is derived from an EMBL/GenBank/DDBJ whole genome shotgun (WGS) entry which is preliminary data.</text>
</comment>
<accession>A0AAV1Y063</accession>
<evidence type="ECO:0000313" key="12">
    <source>
        <dbReference type="Proteomes" id="UP001497480"/>
    </source>
</evidence>
<dbReference type="Gene3D" id="2.60.120.10">
    <property type="entry name" value="Jelly Rolls"/>
    <property type="match status" value="2"/>
</dbReference>
<name>A0AAV1Y063_LUPLU</name>
<dbReference type="PRINTS" id="PR00439">
    <property type="entry name" value="11SGLOBULIN"/>
</dbReference>
<dbReference type="CDD" id="cd02243">
    <property type="entry name" value="cupin_11S_legumin_C"/>
    <property type="match status" value="1"/>
</dbReference>
<dbReference type="PROSITE" id="PS00305">
    <property type="entry name" value="11S_SEED_STORAGE"/>
    <property type="match status" value="1"/>
</dbReference>
<organism evidence="11 12">
    <name type="scientific">Lupinus luteus</name>
    <name type="common">European yellow lupine</name>
    <dbReference type="NCBI Taxonomy" id="3873"/>
    <lineage>
        <taxon>Eukaryota</taxon>
        <taxon>Viridiplantae</taxon>
        <taxon>Streptophyta</taxon>
        <taxon>Embryophyta</taxon>
        <taxon>Tracheophyta</taxon>
        <taxon>Spermatophyta</taxon>
        <taxon>Magnoliopsida</taxon>
        <taxon>eudicotyledons</taxon>
        <taxon>Gunneridae</taxon>
        <taxon>Pentapetalae</taxon>
        <taxon>rosids</taxon>
        <taxon>fabids</taxon>
        <taxon>Fabales</taxon>
        <taxon>Fabaceae</taxon>
        <taxon>Papilionoideae</taxon>
        <taxon>50 kb inversion clade</taxon>
        <taxon>genistoids sensu lato</taxon>
        <taxon>core genistoids</taxon>
        <taxon>Genisteae</taxon>
        <taxon>Lupinus</taxon>
    </lineage>
</organism>
<evidence type="ECO:0000256" key="7">
    <source>
        <dbReference type="ARBA" id="ARBA00063568"/>
    </source>
</evidence>
<dbReference type="SMART" id="SM00835">
    <property type="entry name" value="Cupin_1"/>
    <property type="match status" value="2"/>
</dbReference>
<dbReference type="GO" id="GO:0005783">
    <property type="term" value="C:endoplasmic reticulum"/>
    <property type="evidence" value="ECO:0007669"/>
    <property type="project" value="UniProtKB-ARBA"/>
</dbReference>
<feature type="compositionally biased region" description="Basic and acidic residues" evidence="9">
    <location>
        <begin position="336"/>
        <end position="346"/>
    </location>
</feature>
<evidence type="ECO:0000256" key="6">
    <source>
        <dbReference type="ARBA" id="ARBA00059913"/>
    </source>
</evidence>
<dbReference type="GO" id="GO:0045735">
    <property type="term" value="F:nutrient reservoir activity"/>
    <property type="evidence" value="ECO:0007669"/>
    <property type="project" value="UniProtKB-KW"/>
</dbReference>
<keyword evidence="4 8" id="KW-0708">Seed storage protein</keyword>
<feature type="domain" description="Cupin type-1" evidence="10">
    <location>
        <begin position="57"/>
        <end position="256"/>
    </location>
</feature>
<feature type="compositionally biased region" description="Low complexity" evidence="9">
    <location>
        <begin position="216"/>
        <end position="227"/>
    </location>
</feature>
<comment type="function">
    <text evidence="6">Sulfur-rich seed storage protein. This protein found in the seeds of many leguminous and non-leguminous plants is the source of sulfur-containing amino acids in seed meals.</text>
</comment>
<feature type="domain" description="Cupin type-1" evidence="10">
    <location>
        <begin position="358"/>
        <end position="507"/>
    </location>
</feature>
<feature type="compositionally biased region" description="Basic residues" evidence="9">
    <location>
        <begin position="304"/>
        <end position="314"/>
    </location>
</feature>
<dbReference type="PANTHER" id="PTHR31189">
    <property type="entry name" value="OS03G0336100 PROTEIN-RELATED"/>
    <property type="match status" value="1"/>
</dbReference>
<dbReference type="EMBL" id="CAXHTB010000019">
    <property type="protein sequence ID" value="CAL0326859.1"/>
    <property type="molecule type" value="Genomic_DNA"/>
</dbReference>
<dbReference type="InterPro" id="IPR050253">
    <property type="entry name" value="Seed_Storage-Functional"/>
</dbReference>
<dbReference type="Proteomes" id="UP001497480">
    <property type="component" value="Unassembled WGS sequence"/>
</dbReference>
<proteinExistence type="inferred from homology"/>
<dbReference type="InterPro" id="IPR022379">
    <property type="entry name" value="11S_seedstore_CS"/>
</dbReference>
<protein>
    <recommendedName>
        <fullName evidence="10">Cupin type-1 domain-containing protein</fullName>
    </recommendedName>
</protein>